<dbReference type="Proteomes" id="UP000610558">
    <property type="component" value="Unassembled WGS sequence"/>
</dbReference>
<dbReference type="RefSeq" id="WP_190765322.1">
    <property type="nucleotide sequence ID" value="NZ_JACXLD010000005.1"/>
</dbReference>
<sequence>MQAGSSFVFNAVERGWVPDGILRRGIRHLMGDRLREIGVSDCERVITDKANFVKQIAESDVAISTQEANEQHYELPTSFFQHILGKHLKYSCCYWESGEKSLDGASEAALAQVCERAQLEDGQAILELGCGWGSLSLWMAAHYPNSTITAVSNSSTQKQFIDEQAASRGLTNLTVITADMNVFELPSQSVDRVVSVEMFEHMRNHAELYRRINSWLKPGGKFFKHIFVHRNAPYFFEYKGPSDWMSRYFFAGGMMPSDDLPHWHQRDLILAQQWRLDGRHYQKTAAAWLENMDASRAQLMPILADTYGEENKLQWWNRWRIFFISVEELFGYREGQEWWVSHYLFEKRSDAAQTQASQEKPSDQLH</sequence>
<reference evidence="1" key="1">
    <citation type="submission" date="2020-09" db="EMBL/GenBank/DDBJ databases">
        <authorList>
            <person name="Yoon J.-W."/>
        </authorList>
    </citation>
    <scope>NUCLEOTIDE SEQUENCE</scope>
    <source>
        <strain evidence="1">KMU-158</strain>
    </source>
</reference>
<dbReference type="PANTHER" id="PTHR43832:SF1">
    <property type="entry name" value="S-ADENOSYL-L-METHIONINE-DEPENDENT METHYLTRANSFERASES SUPERFAMILY PROTEIN"/>
    <property type="match status" value="1"/>
</dbReference>
<dbReference type="EMBL" id="JACXLD010000005">
    <property type="protein sequence ID" value="MBD2859459.1"/>
    <property type="molecule type" value="Genomic_DNA"/>
</dbReference>
<comment type="caution">
    <text evidence="1">The sequence shown here is derived from an EMBL/GenBank/DDBJ whole genome shotgun (WGS) entry which is preliminary data.</text>
</comment>
<dbReference type="PANTHER" id="PTHR43832">
    <property type="match status" value="1"/>
</dbReference>
<dbReference type="FunFam" id="3.40.50.150:FF:000554">
    <property type="entry name" value="Cation-transporting ATPase"/>
    <property type="match status" value="1"/>
</dbReference>
<evidence type="ECO:0000313" key="1">
    <source>
        <dbReference type="EMBL" id="MBD2859459.1"/>
    </source>
</evidence>
<proteinExistence type="predicted"/>
<dbReference type="SUPFAM" id="SSF53335">
    <property type="entry name" value="S-adenosyl-L-methionine-dependent methyltransferases"/>
    <property type="match status" value="1"/>
</dbReference>
<dbReference type="Gene3D" id="3.40.50.150">
    <property type="entry name" value="Vaccinia Virus protein VP39"/>
    <property type="match status" value="1"/>
</dbReference>
<keyword evidence="2" id="KW-1185">Reference proteome</keyword>
<name>A0A927GXI5_9GAMM</name>
<organism evidence="1 2">
    <name type="scientific">Spongiibacter pelagi</name>
    <dbReference type="NCBI Taxonomy" id="2760804"/>
    <lineage>
        <taxon>Bacteria</taxon>
        <taxon>Pseudomonadati</taxon>
        <taxon>Pseudomonadota</taxon>
        <taxon>Gammaproteobacteria</taxon>
        <taxon>Cellvibrionales</taxon>
        <taxon>Spongiibacteraceae</taxon>
        <taxon>Spongiibacter</taxon>
    </lineage>
</organism>
<dbReference type="GO" id="GO:0032259">
    <property type="term" value="P:methylation"/>
    <property type="evidence" value="ECO:0007669"/>
    <property type="project" value="UniProtKB-KW"/>
</dbReference>
<keyword evidence="1" id="KW-0808">Transferase</keyword>
<keyword evidence="1" id="KW-0489">Methyltransferase</keyword>
<protein>
    <submittedName>
        <fullName evidence="1">Class I SAM-dependent methyltransferase</fullName>
    </submittedName>
</protein>
<dbReference type="GO" id="GO:0008168">
    <property type="term" value="F:methyltransferase activity"/>
    <property type="evidence" value="ECO:0007669"/>
    <property type="project" value="UniProtKB-KW"/>
</dbReference>
<dbReference type="InterPro" id="IPR029063">
    <property type="entry name" value="SAM-dependent_MTases_sf"/>
</dbReference>
<gene>
    <name evidence="1" type="ORF">IB286_10630</name>
</gene>
<dbReference type="AlphaFoldDB" id="A0A927GXI5"/>
<accession>A0A927GXI5</accession>
<dbReference type="CDD" id="cd02440">
    <property type="entry name" value="AdoMet_MTases"/>
    <property type="match status" value="1"/>
</dbReference>
<evidence type="ECO:0000313" key="2">
    <source>
        <dbReference type="Proteomes" id="UP000610558"/>
    </source>
</evidence>
<dbReference type="Pfam" id="PF02353">
    <property type="entry name" value="CMAS"/>
    <property type="match status" value="1"/>
</dbReference>